<evidence type="ECO:0000313" key="3">
    <source>
        <dbReference type="Proteomes" id="UP000193303"/>
    </source>
</evidence>
<feature type="transmembrane region" description="Helical" evidence="1">
    <location>
        <begin position="59"/>
        <end position="78"/>
    </location>
</feature>
<proteinExistence type="predicted"/>
<evidence type="ECO:0008006" key="4">
    <source>
        <dbReference type="Google" id="ProtNLM"/>
    </source>
</evidence>
<dbReference type="InterPro" id="IPR008473">
    <property type="entry name" value="Phage_holin_3_7"/>
</dbReference>
<keyword evidence="1" id="KW-1133">Transmembrane helix</keyword>
<organism evidence="2 3">
    <name type="scientific">Neisseria dumasiana</name>
    <dbReference type="NCBI Taxonomy" id="1931275"/>
    <lineage>
        <taxon>Bacteria</taxon>
        <taxon>Pseudomonadati</taxon>
        <taxon>Pseudomonadota</taxon>
        <taxon>Betaproteobacteria</taxon>
        <taxon>Neisseriales</taxon>
        <taxon>Neisseriaceae</taxon>
        <taxon>Neisseria</taxon>
    </lineage>
</organism>
<dbReference type="EMBL" id="MTAB01000003">
    <property type="protein sequence ID" value="OSI24625.1"/>
    <property type="molecule type" value="Genomic_DNA"/>
</dbReference>
<dbReference type="Proteomes" id="UP000193303">
    <property type="component" value="Unassembled WGS sequence"/>
</dbReference>
<dbReference type="AlphaFoldDB" id="A0A1X3DKT9"/>
<reference evidence="3" key="1">
    <citation type="submission" date="2017-01" db="EMBL/GenBank/DDBJ databases">
        <authorList>
            <person name="Mah S.A."/>
            <person name="Swanson W.J."/>
            <person name="Moy G.W."/>
            <person name="Vacquier V.D."/>
        </authorList>
    </citation>
    <scope>NUCLEOTIDE SEQUENCE [LARGE SCALE GENOMIC DNA]</scope>
    <source>
        <strain evidence="3">124861</strain>
    </source>
</reference>
<feature type="transmembrane region" description="Helical" evidence="1">
    <location>
        <begin position="6"/>
        <end position="24"/>
    </location>
</feature>
<protein>
    <recommendedName>
        <fullName evidence="4">Holin</fullName>
    </recommendedName>
</protein>
<evidence type="ECO:0000313" key="2">
    <source>
        <dbReference type="EMBL" id="OSI24625.1"/>
    </source>
</evidence>
<dbReference type="Pfam" id="PF05449">
    <property type="entry name" value="Phage_holin_3_7"/>
    <property type="match status" value="1"/>
</dbReference>
<gene>
    <name evidence="2" type="ORF">BV912_01870</name>
</gene>
<name>A0A1X3DKT9_9NEIS</name>
<sequence>MNTLQYSIIGVLAVAAAISVLFFDKRGKTHKPLSSLIAYITFVQMAALAGAAYMQAQQLVVWLLIIGLAVYVGGILLARGNITKVFIVQQGKSHESN</sequence>
<keyword evidence="1" id="KW-0472">Membrane</keyword>
<accession>A0A1X3DKT9</accession>
<feature type="transmembrane region" description="Helical" evidence="1">
    <location>
        <begin position="36"/>
        <end position="53"/>
    </location>
</feature>
<dbReference type="OrthoDB" id="6455699at2"/>
<dbReference type="RefSeq" id="WP_085358008.1">
    <property type="nucleotide sequence ID" value="NZ_MTAB01000003.1"/>
</dbReference>
<keyword evidence="1" id="KW-0812">Transmembrane</keyword>
<comment type="caution">
    <text evidence="2">The sequence shown here is derived from an EMBL/GenBank/DDBJ whole genome shotgun (WGS) entry which is preliminary data.</text>
</comment>
<evidence type="ECO:0000256" key="1">
    <source>
        <dbReference type="SAM" id="Phobius"/>
    </source>
</evidence>